<dbReference type="InterPro" id="IPR028994">
    <property type="entry name" value="Integrin_alpha_N"/>
</dbReference>
<evidence type="ECO:0000313" key="4">
    <source>
        <dbReference type="EMBL" id="GAA3979908.1"/>
    </source>
</evidence>
<dbReference type="Pfam" id="PF00041">
    <property type="entry name" value="fn3"/>
    <property type="match status" value="1"/>
</dbReference>
<comment type="caution">
    <text evidence="4">The sequence shown here is derived from an EMBL/GenBank/DDBJ whole genome shotgun (WGS) entry which is preliminary data.</text>
</comment>
<dbReference type="PROSITE" id="PS50853">
    <property type="entry name" value="FN3"/>
    <property type="match status" value="1"/>
</dbReference>
<dbReference type="InterPro" id="IPR036116">
    <property type="entry name" value="FN3_sf"/>
</dbReference>
<dbReference type="Proteomes" id="UP001501556">
    <property type="component" value="Unassembled WGS sequence"/>
</dbReference>
<dbReference type="SMART" id="SM00060">
    <property type="entry name" value="FN3"/>
    <property type="match status" value="1"/>
</dbReference>
<dbReference type="EMBL" id="BAABDI010000018">
    <property type="protein sequence ID" value="GAA3979908.1"/>
    <property type="molecule type" value="Genomic_DNA"/>
</dbReference>
<dbReference type="SUPFAM" id="SSF49899">
    <property type="entry name" value="Concanavalin A-like lectins/glucanases"/>
    <property type="match status" value="1"/>
</dbReference>
<dbReference type="InterPro" id="IPR002909">
    <property type="entry name" value="IPT_dom"/>
</dbReference>
<dbReference type="Pfam" id="PF13385">
    <property type="entry name" value="Laminin_G_3"/>
    <property type="match status" value="1"/>
</dbReference>
<evidence type="ECO:0000313" key="5">
    <source>
        <dbReference type="Proteomes" id="UP001501556"/>
    </source>
</evidence>
<reference evidence="5" key="1">
    <citation type="journal article" date="2019" name="Int. J. Syst. Evol. Microbiol.">
        <title>The Global Catalogue of Microorganisms (GCM) 10K type strain sequencing project: providing services to taxonomists for standard genome sequencing and annotation.</title>
        <authorList>
            <consortium name="The Broad Institute Genomics Platform"/>
            <consortium name="The Broad Institute Genome Sequencing Center for Infectious Disease"/>
            <person name="Wu L."/>
            <person name="Ma J."/>
        </authorList>
    </citation>
    <scope>NUCLEOTIDE SEQUENCE [LARGE SCALE GENOMIC DNA]</scope>
    <source>
        <strain evidence="5">JCM 17217</strain>
    </source>
</reference>
<keyword evidence="1" id="KW-0732">Signal</keyword>
<dbReference type="InterPro" id="IPR013517">
    <property type="entry name" value="FG-GAP"/>
</dbReference>
<dbReference type="CDD" id="cd00063">
    <property type="entry name" value="FN3"/>
    <property type="match status" value="1"/>
</dbReference>
<dbReference type="SMART" id="SM00429">
    <property type="entry name" value="IPT"/>
    <property type="match status" value="2"/>
</dbReference>
<accession>A0ABP7QC90</accession>
<dbReference type="SUPFAM" id="SSF81296">
    <property type="entry name" value="E set domains"/>
    <property type="match status" value="2"/>
</dbReference>
<sequence>MHPYVLAARAAHVTRLALLGGFLTLLAWLLPGTAGAQVYDFTAAISFNPDGIYGTSTGRATATDAAGNQYVTGEFTGTIVLGSATLVSAGGTDVFVAKRSASTGAWLWAVKAGGTSGDIGQGIAVDASGNALVTGYFQGTASFATSPTATGLTSAGNTDVFVARFGAADGACAWAVRAGGTSGDVGQGIAADGSGNALVTGYFQGTASFATSPTATSLAAAGGQDVFVARFGAADGACAWAVRAGGTSGDVGQGIAVDASGNALVTGYFQGTASFATSPTVTSLAAAGSPDVFVARFGAADGACAWAVKAGGTSNDVGQGIAVDAGGNALVTGSFFGTASFATSPTATSLAAAGVQDVFVARFGAADGACAWAVRAGGTSGDVGQGIAVDASGNALVTGSFQGTASFATSPTATSLATAGGQDVFVARFGAADGACAWAVKAGGTGIDVGYGIAADASGNALVTGSYTGTASFAGVGDAIAPSTGLFAARLAGSTGAWQPPALANNGSTSTGRATATDAAGNQYVTGEFTGTIVLGSATLVSAGGTDVFVAKRSASTGAWLWAVRAGGTSNDVGQGIAVDASGNALVTGSFFGTASFATSPTATGLTSAGNTDVFVAKFGAADGACAWAVRAGGTLNDVGYGIAADGSGNALVTGSFTGTVSFATSPTATSLVSAGGIDVFVAKFGASTGACAWAVQAGGGSADTGYGIAADGSGNALVTGYIVGGVSFATSPTATNLNTVSGSSDVFVAKFGTTDGACAWAVRAGGTSTDIGQSIAVDGGGNALITGYFDGTTSFATSPTATSLTTAGSTEVFVAKFGASAGACAWAVRAGGTGADIGYGIAVDASGNALVTGSFNATASFATSPTATSLVSAGSSSDVFVARFGATDGACAWAVRAGGTSGDVGQGIAVDASGNTLVTGSFTSMAAFGSASLVGGAGVATGFAVRVSPVPAPAIISFSPTSGVAGTPVTLTGTNLTGAMSVTVNGVAVTPANVTAATLTFVVPAGASATQSITVTTPSGTSAASTAFTVRLTVVATGTSPAANALTAPVASSALAVGFTEPVTAASAATIKVFSAQAGGLKAGTVTSSGSTARYTSSLGAALRDFRAGETLSVTVPATVQGAGGLALTAPSVYQFTTATAASPGTFAGRTDFGAGTQPYGVALGDVSGDGILDMAVVNDASASASVLLGTGTGSFGPKTDYATGTNPEVVVLGDVNGDGKLDIVTANFGTSNVSVLLNSGTGSFGAHTDFATGTQTRSVALGDVNGDGALDIVTANYGSANVSVLLGTGTGSFGPHADYAAGTSPAGITLGDVNNDGNLDLVVANIGSSNITVLLGTGTGTFGTRTDYATGLNPVGVALGDVNNDGKLDIAVANFGTNANSASVLLNTGSGAFAARTDYATGTLPISVALGDVNGDGKLDLATANVTGGSASVLLGTGTGSFGPHADYTTGTSPASVALADLNGDGTLDLATANTGATTASVLLGLAPPALTAVAPNPGGLGQSITLTGTNLNSPTALTINGANALGTIISNTGNVLVVRVPVTATATGNVSITTAGGSASLAFTVMAPPGNALAFDGVDDYLALPASTPVPLGNAAYTVEAWINANSMNLGSIIGWGNYGTTNQANGLSLYPTGLINYWWANDLQKTTPNLVGRWHHVAATYNGTTRTIYLDGVALGSDVPGVHAVPNAQNLRIGSNSNGAFTYLNGRLDEVRVYSVALTPAQLRADMTSTTAAVPASLVLYYNFDQGTPATASTGDNTGLTTLYDLSNNATPGTLTNFALASGNTTSNYVQSYALVVPTATVSTARSATGFTANWTAPAIGTATSYLLDVSTTPDFASPIAGSPFATTATSYALTGLNPSSPYFYRVRALNSALSPADQGAYSSVIGQATPLPVELSAFTATAEGRAAVRLVWATASEKNSARFEVERSTDGRTFAAIGAVAAAGSSTALRSYELLDATLPASTATLYYRLKQVDQDGSFSYSPVRTVAVAGVAAGLGLYPNPTHGSGATLTGAVPGTMVTVFDALGRVVASATADAAGRATLALPAGLPMGVYVVRAGTKALRLTVE</sequence>
<dbReference type="PANTHER" id="PTHR35580">
    <property type="entry name" value="CELL SURFACE GLYCOPROTEIN (S-LAYER PROTEIN)-LIKE PROTEIN"/>
    <property type="match status" value="1"/>
</dbReference>
<dbReference type="InterPro" id="IPR013783">
    <property type="entry name" value="Ig-like_fold"/>
</dbReference>
<name>A0ABP7QC90_9BACT</name>
<evidence type="ECO:0000256" key="2">
    <source>
        <dbReference type="ARBA" id="ARBA00023157"/>
    </source>
</evidence>
<dbReference type="SMART" id="SM00560">
    <property type="entry name" value="LamGL"/>
    <property type="match status" value="1"/>
</dbReference>
<dbReference type="InterPro" id="IPR006558">
    <property type="entry name" value="LamG-like"/>
</dbReference>
<dbReference type="SUPFAM" id="SSF49265">
    <property type="entry name" value="Fibronectin type III"/>
    <property type="match status" value="1"/>
</dbReference>
<dbReference type="Gene3D" id="2.30.30.100">
    <property type="match status" value="6"/>
</dbReference>
<dbReference type="InterPro" id="IPR014756">
    <property type="entry name" value="Ig_E-set"/>
</dbReference>
<dbReference type="Pfam" id="PF06739">
    <property type="entry name" value="SBBP"/>
    <property type="match status" value="2"/>
</dbReference>
<keyword evidence="5" id="KW-1185">Reference proteome</keyword>
<dbReference type="Pfam" id="PF13517">
    <property type="entry name" value="FG-GAP_3"/>
    <property type="match status" value="3"/>
</dbReference>
<dbReference type="InterPro" id="IPR003961">
    <property type="entry name" value="FN3_dom"/>
</dbReference>
<dbReference type="Gene3D" id="2.60.120.200">
    <property type="match status" value="1"/>
</dbReference>
<proteinExistence type="predicted"/>
<dbReference type="PANTHER" id="PTHR35580:SF1">
    <property type="entry name" value="PHYTASE-LIKE DOMAIN-CONTAINING PROTEIN"/>
    <property type="match status" value="1"/>
</dbReference>
<dbReference type="InterPro" id="IPR026444">
    <property type="entry name" value="Secre_tail"/>
</dbReference>
<organism evidence="4 5">
    <name type="scientific">Hymenobacter antarcticus</name>
    <dbReference type="NCBI Taxonomy" id="486270"/>
    <lineage>
        <taxon>Bacteria</taxon>
        <taxon>Pseudomonadati</taxon>
        <taxon>Bacteroidota</taxon>
        <taxon>Cytophagia</taxon>
        <taxon>Cytophagales</taxon>
        <taxon>Hymenobacteraceae</taxon>
        <taxon>Hymenobacter</taxon>
    </lineage>
</organism>
<dbReference type="CDD" id="cd00603">
    <property type="entry name" value="IPT_PCSR"/>
    <property type="match status" value="1"/>
</dbReference>
<evidence type="ECO:0000259" key="3">
    <source>
        <dbReference type="PROSITE" id="PS50853"/>
    </source>
</evidence>
<feature type="domain" description="Fibronectin type-III" evidence="3">
    <location>
        <begin position="1801"/>
        <end position="1897"/>
    </location>
</feature>
<protein>
    <recommendedName>
        <fullName evidence="3">Fibronectin type-III domain-containing protein</fullName>
    </recommendedName>
</protein>
<dbReference type="NCBIfam" id="TIGR04183">
    <property type="entry name" value="Por_Secre_tail"/>
    <property type="match status" value="1"/>
</dbReference>
<dbReference type="SUPFAM" id="SSF50998">
    <property type="entry name" value="Quinoprotein alcohol dehydrogenase-like"/>
    <property type="match status" value="1"/>
</dbReference>
<dbReference type="InterPro" id="IPR052918">
    <property type="entry name" value="Motility_Chemotaxis_Reg"/>
</dbReference>
<dbReference type="Pfam" id="PF01833">
    <property type="entry name" value="TIG"/>
    <property type="match status" value="2"/>
</dbReference>
<keyword evidence="2" id="KW-1015">Disulfide bond</keyword>
<dbReference type="InterPro" id="IPR011047">
    <property type="entry name" value="Quinoprotein_ADH-like_sf"/>
</dbReference>
<dbReference type="InterPro" id="IPR013320">
    <property type="entry name" value="ConA-like_dom_sf"/>
</dbReference>
<dbReference type="Gene3D" id="2.60.40.10">
    <property type="entry name" value="Immunoglobulins"/>
    <property type="match status" value="4"/>
</dbReference>
<dbReference type="SUPFAM" id="SSF69318">
    <property type="entry name" value="Integrin alpha N-terminal domain"/>
    <property type="match status" value="2"/>
</dbReference>
<gene>
    <name evidence="4" type="ORF">GCM10022407_26420</name>
</gene>
<dbReference type="InterPro" id="IPR010620">
    <property type="entry name" value="SBBP_repeat"/>
</dbReference>
<evidence type="ECO:0000256" key="1">
    <source>
        <dbReference type="ARBA" id="ARBA00022729"/>
    </source>
</evidence>